<dbReference type="Gene3D" id="3.40.366.10">
    <property type="entry name" value="Malonyl-Coenzyme A Acyl Carrier Protein, domain 2"/>
    <property type="match status" value="1"/>
</dbReference>
<evidence type="ECO:0000259" key="9">
    <source>
        <dbReference type="PROSITE" id="PS52004"/>
    </source>
</evidence>
<dbReference type="GO" id="GO:0006633">
    <property type="term" value="P:fatty acid biosynthetic process"/>
    <property type="evidence" value="ECO:0007669"/>
    <property type="project" value="TreeGrafter"/>
</dbReference>
<dbReference type="AlphaFoldDB" id="A0A4D4KSV2"/>
<evidence type="ECO:0000256" key="2">
    <source>
        <dbReference type="ARBA" id="ARBA00022450"/>
    </source>
</evidence>
<keyword evidence="6" id="KW-0012">Acyltransferase</keyword>
<gene>
    <name evidence="11" type="ORF">SVIO_005890</name>
</gene>
<accession>A0A4D4KSV2</accession>
<keyword evidence="5" id="KW-0511">Multifunctional enzyme</keyword>
<dbReference type="Pfam" id="PF02801">
    <property type="entry name" value="Ketoacyl-synt_C"/>
    <property type="match status" value="1"/>
</dbReference>
<organism evidence="11 12">
    <name type="scientific">Streptomyces violaceusniger</name>
    <dbReference type="NCBI Taxonomy" id="68280"/>
    <lineage>
        <taxon>Bacteria</taxon>
        <taxon>Bacillati</taxon>
        <taxon>Actinomycetota</taxon>
        <taxon>Actinomycetes</taxon>
        <taxon>Kitasatosporales</taxon>
        <taxon>Streptomycetaceae</taxon>
        <taxon>Streptomyces</taxon>
        <taxon>Streptomyces violaceusniger group</taxon>
    </lineage>
</organism>
<dbReference type="SMART" id="SM00825">
    <property type="entry name" value="PKS_KS"/>
    <property type="match status" value="1"/>
</dbReference>
<evidence type="ECO:0000256" key="8">
    <source>
        <dbReference type="SAM" id="MobiDB-lite"/>
    </source>
</evidence>
<dbReference type="PROSITE" id="PS52004">
    <property type="entry name" value="KS3_2"/>
    <property type="match status" value="1"/>
</dbReference>
<dbReference type="GO" id="GO:0004312">
    <property type="term" value="F:fatty acid synthase activity"/>
    <property type="evidence" value="ECO:0007669"/>
    <property type="project" value="TreeGrafter"/>
</dbReference>
<evidence type="ECO:0000256" key="6">
    <source>
        <dbReference type="ARBA" id="ARBA00023315"/>
    </source>
</evidence>
<dbReference type="FunFam" id="3.40.366.10:FF:000002">
    <property type="entry name" value="Probable polyketide synthase 2"/>
    <property type="match status" value="1"/>
</dbReference>
<keyword evidence="4" id="KW-0808">Transferase</keyword>
<dbReference type="Proteomes" id="UP000301309">
    <property type="component" value="Unassembled WGS sequence"/>
</dbReference>
<dbReference type="InterPro" id="IPR016036">
    <property type="entry name" value="Malonyl_transacylase_ACP-bd"/>
</dbReference>
<evidence type="ECO:0000259" key="10">
    <source>
        <dbReference type="PROSITE" id="PS52019"/>
    </source>
</evidence>
<dbReference type="InterPro" id="IPR001227">
    <property type="entry name" value="Ac_transferase_dom_sf"/>
</dbReference>
<dbReference type="EMBL" id="BJHW01000001">
    <property type="protein sequence ID" value="GDY49966.1"/>
    <property type="molecule type" value="Genomic_DNA"/>
</dbReference>
<dbReference type="Pfam" id="PF16197">
    <property type="entry name" value="KAsynt_C_assoc"/>
    <property type="match status" value="1"/>
</dbReference>
<dbReference type="CDD" id="cd00833">
    <property type="entry name" value="PKS"/>
    <property type="match status" value="1"/>
</dbReference>
<evidence type="ECO:0000313" key="11">
    <source>
        <dbReference type="EMBL" id="GDY49966.1"/>
    </source>
</evidence>
<evidence type="ECO:0000256" key="4">
    <source>
        <dbReference type="ARBA" id="ARBA00022679"/>
    </source>
</evidence>
<feature type="domain" description="Ketosynthase family 3 (KS3)" evidence="9">
    <location>
        <begin position="1"/>
        <end position="150"/>
    </location>
</feature>
<evidence type="ECO:0000256" key="1">
    <source>
        <dbReference type="ARBA" id="ARBA00004792"/>
    </source>
</evidence>
<keyword evidence="3" id="KW-0597">Phosphoprotein</keyword>
<dbReference type="InterPro" id="IPR050091">
    <property type="entry name" value="PKS_NRPS_Biosynth_Enz"/>
</dbReference>
<proteinExistence type="predicted"/>
<dbReference type="Pfam" id="PF21089">
    <property type="entry name" value="PKS_DH_N"/>
    <property type="match status" value="1"/>
</dbReference>
<dbReference type="Pfam" id="PF00698">
    <property type="entry name" value="Acyl_transf_1"/>
    <property type="match status" value="1"/>
</dbReference>
<sequence length="881" mass="93067">MAPNGPSQQRVIRRALENAGVSASEVDVVEAHGTGTRLGDPIEAQALLATYGRGRGEGRPLWLGSLKSNVGHTQAAAGVAGVIKVVEAMRHGVLPRTIHVDEPSRQVDWASGGVELLTEAREWPVVGRPRRAGVSSFGLSGTNAHVILEEAPVVEEASMEPGGGRGLPVIPWVVSGRSAPALVAQAGRLVEFVESGPLLEPVDVGYSSAVLRAAFEHRAVVFGRDRDELVGGLRAVVAGEPAANAVVGVAGGLSAWVFTGQGAQRLGMGRELYGAFPVFASAFDEVCAGFEGVLEGSLREVVWGDDGGLLDETVWAQAGLFAVEVALFRLLESWGVRPDYLVGHSIGEVAAAHVAGMVSLADACVLVGARGRLMQSLPCGGAMVAVQAAVGEVVPLLPGGVEVAAVNSSVSVVVSGVEEGVAEVVGVCAGRGWKARRLGVSHAFHSALMEPMLEEFARALEGMRFGSPRIPVVSTVTGEPLSEVDVRYWVGQVRRPVRFADAVAYVAEAGARTFLEVGPDAALTPMVEQTVDDASVVPASRRDRDEVTTLITALARLHANGVPIAWEEFFAGTGARRIDLPTYAFQHRSYWLKPQVADDVSRIGQRAVEHPLLRAAIARPDSDGAILTGRVSVEGQPWLADHTVLGRVLLPGTAFVEMAVRAADHVGCDLIEDLILQAPLALPERGGVSVQVVVGALDESGETARRTVKVYSRQDEAADDLPWILHAEGSLVSGAVPPGFDLAEWPPPNATPMVLDGFYDRLADQGYGYGPAFQGMRAAWRRGDEVFAEVALPARSTPSRSGTVCIPRCWTRGCTPGSSRTASRPGRRSCRSPGRAWRCTRPGPRCFGCGSRRGSVGRSRWRWPTASGGRCCPRGRSPAAP</sequence>
<dbReference type="InterPro" id="IPR032821">
    <property type="entry name" value="PKS_assoc"/>
</dbReference>
<feature type="region of interest" description="N-terminal hotdog fold" evidence="7">
    <location>
        <begin position="610"/>
        <end position="738"/>
    </location>
</feature>
<dbReference type="SUPFAM" id="SSF53901">
    <property type="entry name" value="Thiolase-like"/>
    <property type="match status" value="1"/>
</dbReference>
<dbReference type="Gene3D" id="3.10.129.110">
    <property type="entry name" value="Polyketide synthase dehydratase"/>
    <property type="match status" value="1"/>
</dbReference>
<dbReference type="InterPro" id="IPR020841">
    <property type="entry name" value="PKS_Beta-ketoAc_synthase_dom"/>
</dbReference>
<dbReference type="InterPro" id="IPR049551">
    <property type="entry name" value="PKS_DH_C"/>
</dbReference>
<dbReference type="InterPro" id="IPR042104">
    <property type="entry name" value="PKS_dehydratase_sf"/>
</dbReference>
<dbReference type="PANTHER" id="PTHR43775:SF51">
    <property type="entry name" value="INACTIVE PHENOLPHTHIOCEROL SYNTHESIS POLYKETIDE SYNTHASE TYPE I PKS1-RELATED"/>
    <property type="match status" value="1"/>
</dbReference>
<comment type="caution">
    <text evidence="11">The sequence shown here is derived from an EMBL/GenBank/DDBJ whole genome shotgun (WGS) entry which is preliminary data.</text>
</comment>
<dbReference type="SUPFAM" id="SSF52151">
    <property type="entry name" value="FabD/lysophospholipase-like"/>
    <property type="match status" value="1"/>
</dbReference>
<evidence type="ECO:0000256" key="7">
    <source>
        <dbReference type="PROSITE-ProRule" id="PRU01363"/>
    </source>
</evidence>
<evidence type="ECO:0000313" key="12">
    <source>
        <dbReference type="Proteomes" id="UP000301309"/>
    </source>
</evidence>
<name>A0A4D4KSV2_STRVO</name>
<protein>
    <submittedName>
        <fullName evidence="11">Uncharacterized protein</fullName>
    </submittedName>
</protein>
<dbReference type="InterPro" id="IPR016035">
    <property type="entry name" value="Acyl_Trfase/lysoPLipase"/>
</dbReference>
<dbReference type="Gene3D" id="3.30.70.3290">
    <property type="match status" value="1"/>
</dbReference>
<dbReference type="InterPro" id="IPR049900">
    <property type="entry name" value="PKS_mFAS_DH"/>
</dbReference>
<dbReference type="SMART" id="SM00826">
    <property type="entry name" value="PKS_DH"/>
    <property type="match status" value="1"/>
</dbReference>
<dbReference type="Pfam" id="PF14765">
    <property type="entry name" value="PS-DH"/>
    <property type="match status" value="1"/>
</dbReference>
<dbReference type="InterPro" id="IPR014031">
    <property type="entry name" value="Ketoacyl_synth_C"/>
</dbReference>
<dbReference type="InterPro" id="IPR049552">
    <property type="entry name" value="PKS_DH_N"/>
</dbReference>
<evidence type="ECO:0000256" key="5">
    <source>
        <dbReference type="ARBA" id="ARBA00023268"/>
    </source>
</evidence>
<reference evidence="11 12" key="1">
    <citation type="journal article" date="2020" name="Int. J. Syst. Evol. Microbiol.">
        <title>Reclassification of Streptomyces castelarensis and Streptomyces sporoclivatus as later heterotypic synonyms of Streptomyces antimycoticus.</title>
        <authorList>
            <person name="Komaki H."/>
            <person name="Tamura T."/>
        </authorList>
    </citation>
    <scope>NUCLEOTIDE SEQUENCE [LARGE SCALE GENOMIC DNA]</scope>
    <source>
        <strain evidence="11 12">NBRC 13459</strain>
    </source>
</reference>
<dbReference type="InterPro" id="IPR020807">
    <property type="entry name" value="PKS_DH"/>
</dbReference>
<dbReference type="SUPFAM" id="SSF55048">
    <property type="entry name" value="Probable ACP-binding domain of malonyl-CoA ACP transacylase"/>
    <property type="match status" value="1"/>
</dbReference>
<dbReference type="PANTHER" id="PTHR43775">
    <property type="entry name" value="FATTY ACID SYNTHASE"/>
    <property type="match status" value="1"/>
</dbReference>
<comment type="caution">
    <text evidence="7">Lacks conserved residue(s) required for the propagation of feature annotation.</text>
</comment>
<dbReference type="SMART" id="SM00827">
    <property type="entry name" value="PKS_AT"/>
    <property type="match status" value="1"/>
</dbReference>
<dbReference type="InterPro" id="IPR014043">
    <property type="entry name" value="Acyl_transferase_dom"/>
</dbReference>
<dbReference type="InterPro" id="IPR016039">
    <property type="entry name" value="Thiolase-like"/>
</dbReference>
<feature type="region of interest" description="C-terminal hotdog fold" evidence="7">
    <location>
        <begin position="750"/>
        <end position="881"/>
    </location>
</feature>
<dbReference type="PROSITE" id="PS52019">
    <property type="entry name" value="PKS_MFAS_DH"/>
    <property type="match status" value="1"/>
</dbReference>
<evidence type="ECO:0000256" key="3">
    <source>
        <dbReference type="ARBA" id="ARBA00022553"/>
    </source>
</evidence>
<feature type="domain" description="PKS/mFAS DH" evidence="10">
    <location>
        <begin position="610"/>
        <end position="881"/>
    </location>
</feature>
<keyword evidence="2" id="KW-0596">Phosphopantetheine</keyword>
<keyword evidence="12" id="KW-1185">Reference proteome</keyword>
<feature type="region of interest" description="Disordered" evidence="8">
    <location>
        <begin position="815"/>
        <end position="834"/>
    </location>
</feature>
<comment type="pathway">
    <text evidence="1">Antibiotic biosynthesis.</text>
</comment>
<dbReference type="Gene3D" id="3.40.47.10">
    <property type="match status" value="1"/>
</dbReference>